<evidence type="ECO:0000256" key="5">
    <source>
        <dbReference type="SAM" id="MobiDB-lite"/>
    </source>
</evidence>
<dbReference type="Pfam" id="PF04032">
    <property type="entry name" value="Rpr2"/>
    <property type="match status" value="1"/>
</dbReference>
<dbReference type="OrthoDB" id="128536at2759"/>
<feature type="region of interest" description="Disordered" evidence="5">
    <location>
        <begin position="139"/>
        <end position="160"/>
    </location>
</feature>
<keyword evidence="3" id="KW-0862">Zinc</keyword>
<gene>
    <name evidence="6" type="ORF">Z517_10716</name>
</gene>
<protein>
    <submittedName>
        <fullName evidence="6">Unplaced genomic scaffold supercont1.7, whole genome shotgun sequence</fullName>
    </submittedName>
</protein>
<dbReference type="GO" id="GO:0008033">
    <property type="term" value="P:tRNA processing"/>
    <property type="evidence" value="ECO:0007669"/>
    <property type="project" value="UniProtKB-KW"/>
</dbReference>
<evidence type="ECO:0000256" key="4">
    <source>
        <dbReference type="ARBA" id="ARBA00038402"/>
    </source>
</evidence>
<sequence>MGKSKPTKNNSHVPQKHLHSRLSYLHQAATYLVTVDNGNPRQEAAESAGRACAVVEDKNIPTHRSIEATRLLSHLRGVSRKSQIRLAPRVKHSICKRCDALLIPGETMTEKVVNPSKGGSKSWADVYEIQCDKCGTVKRFPCQRKPNQTGQEDSRPVAKN</sequence>
<dbReference type="PANTHER" id="PTHR14742:SF0">
    <property type="entry name" value="RIBONUCLEASE P PROTEIN SUBUNIT P21"/>
    <property type="match status" value="1"/>
</dbReference>
<dbReference type="InterPro" id="IPR007175">
    <property type="entry name" value="Rpr2/Snm1/Rpp21"/>
</dbReference>
<evidence type="ECO:0000313" key="7">
    <source>
        <dbReference type="Proteomes" id="UP000053029"/>
    </source>
</evidence>
<evidence type="ECO:0000313" key="6">
    <source>
        <dbReference type="EMBL" id="KIW75971.1"/>
    </source>
</evidence>
<dbReference type="HOGENOM" id="CLU_079140_1_1_1"/>
<dbReference type="STRING" id="1442368.A0A0D2DE94"/>
<organism evidence="6 7">
    <name type="scientific">Fonsecaea pedrosoi CBS 271.37</name>
    <dbReference type="NCBI Taxonomy" id="1442368"/>
    <lineage>
        <taxon>Eukaryota</taxon>
        <taxon>Fungi</taxon>
        <taxon>Dikarya</taxon>
        <taxon>Ascomycota</taxon>
        <taxon>Pezizomycotina</taxon>
        <taxon>Eurotiomycetes</taxon>
        <taxon>Chaetothyriomycetidae</taxon>
        <taxon>Chaetothyriales</taxon>
        <taxon>Herpotrichiellaceae</taxon>
        <taxon>Fonsecaea</taxon>
    </lineage>
</organism>
<dbReference type="RefSeq" id="XP_013279779.1">
    <property type="nucleotide sequence ID" value="XM_013424325.1"/>
</dbReference>
<evidence type="ECO:0000256" key="2">
    <source>
        <dbReference type="ARBA" id="ARBA00022723"/>
    </source>
</evidence>
<dbReference type="GO" id="GO:0046872">
    <property type="term" value="F:metal ion binding"/>
    <property type="evidence" value="ECO:0007669"/>
    <property type="project" value="UniProtKB-KW"/>
</dbReference>
<keyword evidence="2" id="KW-0479">Metal-binding</keyword>
<dbReference type="VEuPathDB" id="FungiDB:Z517_10716"/>
<evidence type="ECO:0000256" key="1">
    <source>
        <dbReference type="ARBA" id="ARBA00022694"/>
    </source>
</evidence>
<accession>A0A0D2DE94</accession>
<keyword evidence="7" id="KW-1185">Reference proteome</keyword>
<reference evidence="6 7" key="1">
    <citation type="submission" date="2015-01" db="EMBL/GenBank/DDBJ databases">
        <title>The Genome Sequence of Fonsecaea pedrosoi CBS 271.37.</title>
        <authorList>
            <consortium name="The Broad Institute Genomics Platform"/>
            <person name="Cuomo C."/>
            <person name="de Hoog S."/>
            <person name="Gorbushina A."/>
            <person name="Stielow B."/>
            <person name="Teixiera M."/>
            <person name="Abouelleil A."/>
            <person name="Chapman S.B."/>
            <person name="Priest M."/>
            <person name="Young S.K."/>
            <person name="Wortman J."/>
            <person name="Nusbaum C."/>
            <person name="Birren B."/>
        </authorList>
    </citation>
    <scope>NUCLEOTIDE SEQUENCE [LARGE SCALE GENOMIC DNA]</scope>
    <source>
        <strain evidence="6 7">CBS 271.37</strain>
    </source>
</reference>
<dbReference type="GeneID" id="25310206"/>
<dbReference type="Proteomes" id="UP000053029">
    <property type="component" value="Unassembled WGS sequence"/>
</dbReference>
<dbReference type="AlphaFoldDB" id="A0A0D2DE94"/>
<comment type="similarity">
    <text evidence="4">Belongs to the eukaryotic/archaeal RNase P protein component 4 family.</text>
</comment>
<proteinExistence type="inferred from homology"/>
<dbReference type="PANTHER" id="PTHR14742">
    <property type="entry name" value="RIBONUCLEASE P SUBUNIT P21"/>
    <property type="match status" value="1"/>
</dbReference>
<dbReference type="Gene3D" id="6.20.50.20">
    <property type="match status" value="1"/>
</dbReference>
<name>A0A0D2DE94_9EURO</name>
<evidence type="ECO:0000256" key="3">
    <source>
        <dbReference type="ARBA" id="ARBA00022833"/>
    </source>
</evidence>
<keyword evidence="1" id="KW-0819">tRNA processing</keyword>
<dbReference type="EMBL" id="KN846975">
    <property type="protein sequence ID" value="KIW75971.1"/>
    <property type="molecule type" value="Genomic_DNA"/>
</dbReference>
<dbReference type="GO" id="GO:0005655">
    <property type="term" value="C:nucleolar ribonuclease P complex"/>
    <property type="evidence" value="ECO:0007669"/>
    <property type="project" value="TreeGrafter"/>
</dbReference>